<evidence type="ECO:0000313" key="1">
    <source>
        <dbReference type="EMBL" id="JAD60377.1"/>
    </source>
</evidence>
<reference evidence="1" key="1">
    <citation type="submission" date="2014-09" db="EMBL/GenBank/DDBJ databases">
        <authorList>
            <person name="Magalhaes I.L.F."/>
            <person name="Oliveira U."/>
            <person name="Santos F.R."/>
            <person name="Vidigal T.H.D.A."/>
            <person name="Brescovit A.D."/>
            <person name="Santos A.J."/>
        </authorList>
    </citation>
    <scope>NUCLEOTIDE SEQUENCE</scope>
    <source>
        <tissue evidence="1">Shoot tissue taken approximately 20 cm above the soil surface</tissue>
    </source>
</reference>
<dbReference type="EMBL" id="GBRH01237518">
    <property type="protein sequence ID" value="JAD60377.1"/>
    <property type="molecule type" value="Transcribed_RNA"/>
</dbReference>
<reference evidence="1" key="2">
    <citation type="journal article" date="2015" name="Data Brief">
        <title>Shoot transcriptome of the giant reed, Arundo donax.</title>
        <authorList>
            <person name="Barrero R.A."/>
            <person name="Guerrero F.D."/>
            <person name="Moolhuijzen P."/>
            <person name="Goolsby J.A."/>
            <person name="Tidwell J."/>
            <person name="Bellgard S.E."/>
            <person name="Bellgard M.I."/>
        </authorList>
    </citation>
    <scope>NUCLEOTIDE SEQUENCE</scope>
    <source>
        <tissue evidence="1">Shoot tissue taken approximately 20 cm above the soil surface</tissue>
    </source>
</reference>
<name>A0A0A9BM81_ARUDO</name>
<organism evidence="1">
    <name type="scientific">Arundo donax</name>
    <name type="common">Giant reed</name>
    <name type="synonym">Donax arundinaceus</name>
    <dbReference type="NCBI Taxonomy" id="35708"/>
    <lineage>
        <taxon>Eukaryota</taxon>
        <taxon>Viridiplantae</taxon>
        <taxon>Streptophyta</taxon>
        <taxon>Embryophyta</taxon>
        <taxon>Tracheophyta</taxon>
        <taxon>Spermatophyta</taxon>
        <taxon>Magnoliopsida</taxon>
        <taxon>Liliopsida</taxon>
        <taxon>Poales</taxon>
        <taxon>Poaceae</taxon>
        <taxon>PACMAD clade</taxon>
        <taxon>Arundinoideae</taxon>
        <taxon>Arundineae</taxon>
        <taxon>Arundo</taxon>
    </lineage>
</organism>
<proteinExistence type="predicted"/>
<protein>
    <submittedName>
        <fullName evidence="1">Uncharacterized protein</fullName>
    </submittedName>
</protein>
<accession>A0A0A9BM81</accession>
<sequence>MNNHINNLQSWCVLSLICLATNCLLSNHLINMPSNKLLQSIFNNIDPQNQQMQFVIHRSINKPGEVETTLQAGFQSAAGLAR</sequence>
<dbReference type="AlphaFoldDB" id="A0A0A9BM81"/>